<dbReference type="Proteomes" id="UP000267841">
    <property type="component" value="Unassembled WGS sequence"/>
</dbReference>
<organism evidence="1 2">
    <name type="scientific">Hydrogenivirga caldilitoris</name>
    <dbReference type="NCBI Taxonomy" id="246264"/>
    <lineage>
        <taxon>Bacteria</taxon>
        <taxon>Pseudomonadati</taxon>
        <taxon>Aquificota</taxon>
        <taxon>Aquificia</taxon>
        <taxon>Aquificales</taxon>
        <taxon>Aquificaceae</taxon>
        <taxon>Hydrogenivirga</taxon>
    </lineage>
</organism>
<evidence type="ECO:0000313" key="2">
    <source>
        <dbReference type="Proteomes" id="UP000267841"/>
    </source>
</evidence>
<proteinExistence type="predicted"/>
<gene>
    <name evidence="1" type="ORF">BCF55_1414</name>
</gene>
<comment type="caution">
    <text evidence="1">The sequence shown here is derived from an EMBL/GenBank/DDBJ whole genome shotgun (WGS) entry which is preliminary data.</text>
</comment>
<accession>A0A497XSP2</accession>
<reference evidence="1 2" key="1">
    <citation type="submission" date="2018-10" db="EMBL/GenBank/DDBJ databases">
        <title>Genomic Encyclopedia of Archaeal and Bacterial Type Strains, Phase II (KMG-II): from individual species to whole genera.</title>
        <authorList>
            <person name="Goeker M."/>
        </authorList>
    </citation>
    <scope>NUCLEOTIDE SEQUENCE [LARGE SCALE GENOMIC DNA]</scope>
    <source>
        <strain evidence="1 2">DSM 16510</strain>
    </source>
</reference>
<dbReference type="RefSeq" id="WP_121011990.1">
    <property type="nucleotide sequence ID" value="NZ_RCCJ01000001.1"/>
</dbReference>
<dbReference type="EMBL" id="RCCJ01000001">
    <property type="protein sequence ID" value="RLJ71119.1"/>
    <property type="molecule type" value="Genomic_DNA"/>
</dbReference>
<protein>
    <submittedName>
        <fullName evidence="1">Uncharacterized protein</fullName>
    </submittedName>
</protein>
<evidence type="ECO:0000313" key="1">
    <source>
        <dbReference type="EMBL" id="RLJ71119.1"/>
    </source>
</evidence>
<sequence length="144" mass="17229">MVLSFIENLPSELRNQIISEYKSRERELEYLLKRKPDKYQWLEDEDVEVVKYLLSLGIFYRRVIDPISGSVEFTNRVNRLGVPNVKVGSIKLTPENLIELSSAVQEFERILNRFGFNARFFDFDRIEEFLQNIKELKERDKYES</sequence>
<dbReference type="AlphaFoldDB" id="A0A497XSP2"/>
<keyword evidence="2" id="KW-1185">Reference proteome</keyword>
<name>A0A497XSP2_9AQUI</name>